<dbReference type="OrthoDB" id="190417at2759"/>
<feature type="region of interest" description="Disordered" evidence="1">
    <location>
        <begin position="76"/>
        <end position="100"/>
    </location>
</feature>
<feature type="compositionally biased region" description="Basic and acidic residues" evidence="1">
    <location>
        <begin position="587"/>
        <end position="597"/>
    </location>
</feature>
<evidence type="ECO:0000313" key="3">
    <source>
        <dbReference type="Proteomes" id="UP001165085"/>
    </source>
</evidence>
<proteinExistence type="predicted"/>
<dbReference type="SUPFAM" id="SSF50729">
    <property type="entry name" value="PH domain-like"/>
    <property type="match status" value="1"/>
</dbReference>
<sequence>MASSLAFHRLKISTLTEDEVTETTQARSRPSPTRTVILQDVSAKVKLHTENHHGRDRGVVKSGTWSARFDLKKQQNYEARAEARKEENDRRKNYRPNSVDTSWLDNFDPKEYIVDPIKWNERGLYGDRLTSCLICWKGISPGSSVYACQLCPSMAHASCCEKAMQGLQPSPGGKKQSWWCSQCIEEIEVAEEGEAIKLENMITRKKEFEFSRKMQANFLMFIERKRFLRLLKGLKFLQAVIRRQQTQARFNKELMTTFRPFRIKAGYFQNLRDVKTEGDIKGNACCIMTIYRNVKNADLEEGERHIYRFDTCTRHTNVSGEWGESFPIASCDAQWDFIATVVDRDEAGRNDFLGQAIVNTGPYMKTAIMTHKKIQEIELDLGPLQTEPRDTSNKQAMRLDTLSNATKAFPGKLSVEIHLHSNITTKTGFLDEMLTQSLRGAKKKWWAVWLGSTLSLYSKKGDVRPKRKIELKANTPISLHKGQFIMISTMNEIMRFTHSNENEKKDWFHKITGKYLKTLQKGTEDYKKQCKRERMRAEKRRKMEEGKAPEEEEEEEEKEEGKEDGEASLGMGGAEDGGEEKEEEKEERENKRGVKFA</sequence>
<feature type="compositionally biased region" description="Basic residues" evidence="1">
    <location>
        <begin position="529"/>
        <end position="540"/>
    </location>
</feature>
<dbReference type="InterPro" id="IPR011993">
    <property type="entry name" value="PH-like_dom_sf"/>
</dbReference>
<keyword evidence="3" id="KW-1185">Reference proteome</keyword>
<dbReference type="InterPro" id="IPR011011">
    <property type="entry name" value="Znf_FYVE_PHD"/>
</dbReference>
<accession>A0A9W7AU85</accession>
<feature type="compositionally biased region" description="Acidic residues" evidence="1">
    <location>
        <begin position="576"/>
        <end position="586"/>
    </location>
</feature>
<comment type="caution">
    <text evidence="2">The sequence shown here is derived from an EMBL/GenBank/DDBJ whole genome shotgun (WGS) entry which is preliminary data.</text>
</comment>
<dbReference type="Gene3D" id="2.30.29.30">
    <property type="entry name" value="Pleckstrin-homology domain (PH domain)/Phosphotyrosine-binding domain (PTB)"/>
    <property type="match status" value="1"/>
</dbReference>
<gene>
    <name evidence="2" type="ORF">TrST_g6976</name>
</gene>
<protein>
    <submittedName>
        <fullName evidence="2">Uncharacterized protein</fullName>
    </submittedName>
</protein>
<evidence type="ECO:0000256" key="1">
    <source>
        <dbReference type="SAM" id="MobiDB-lite"/>
    </source>
</evidence>
<dbReference type="SUPFAM" id="SSF49562">
    <property type="entry name" value="C2 domain (Calcium/lipid-binding domain, CaLB)"/>
    <property type="match status" value="1"/>
</dbReference>
<dbReference type="Proteomes" id="UP001165085">
    <property type="component" value="Unassembled WGS sequence"/>
</dbReference>
<dbReference type="SUPFAM" id="SSF57903">
    <property type="entry name" value="FYVE/PHD zinc finger"/>
    <property type="match status" value="1"/>
</dbReference>
<dbReference type="AlphaFoldDB" id="A0A9W7AU85"/>
<evidence type="ECO:0000313" key="2">
    <source>
        <dbReference type="EMBL" id="GMH79176.1"/>
    </source>
</evidence>
<reference evidence="3" key="1">
    <citation type="journal article" date="2023" name="Commun. Biol.">
        <title>Genome analysis of Parmales, the sister group of diatoms, reveals the evolutionary specialization of diatoms from phago-mixotrophs to photoautotrophs.</title>
        <authorList>
            <person name="Ban H."/>
            <person name="Sato S."/>
            <person name="Yoshikawa S."/>
            <person name="Yamada K."/>
            <person name="Nakamura Y."/>
            <person name="Ichinomiya M."/>
            <person name="Sato N."/>
            <person name="Blanc-Mathieu R."/>
            <person name="Endo H."/>
            <person name="Kuwata A."/>
            <person name="Ogata H."/>
        </authorList>
    </citation>
    <scope>NUCLEOTIDE SEQUENCE [LARGE SCALE GENOMIC DNA]</scope>
    <source>
        <strain evidence="3">NIES 3701</strain>
    </source>
</reference>
<organism evidence="2 3">
    <name type="scientific">Triparma strigata</name>
    <dbReference type="NCBI Taxonomy" id="1606541"/>
    <lineage>
        <taxon>Eukaryota</taxon>
        <taxon>Sar</taxon>
        <taxon>Stramenopiles</taxon>
        <taxon>Ochrophyta</taxon>
        <taxon>Bolidophyceae</taxon>
        <taxon>Parmales</taxon>
        <taxon>Triparmaceae</taxon>
        <taxon>Triparma</taxon>
    </lineage>
</organism>
<name>A0A9W7AU85_9STRA</name>
<dbReference type="InterPro" id="IPR035892">
    <property type="entry name" value="C2_domain_sf"/>
</dbReference>
<feature type="compositionally biased region" description="Basic and acidic residues" evidence="1">
    <location>
        <begin position="76"/>
        <end position="91"/>
    </location>
</feature>
<feature type="region of interest" description="Disordered" evidence="1">
    <location>
        <begin position="526"/>
        <end position="597"/>
    </location>
</feature>
<dbReference type="EMBL" id="BRXY01000231">
    <property type="protein sequence ID" value="GMH79176.1"/>
    <property type="molecule type" value="Genomic_DNA"/>
</dbReference>